<comment type="function">
    <text evidence="1 17 18">Cell wall formation. Catalyzes the addition of glutamate to the nucleotide precursor UDP-N-acetylmuramoyl-L-alanine (UMA).</text>
</comment>
<comment type="catalytic activity">
    <reaction evidence="16 17 18">
        <text>UDP-N-acetyl-alpha-D-muramoyl-L-alanine + D-glutamate + ATP = UDP-N-acetyl-alpha-D-muramoyl-L-alanyl-D-glutamate + ADP + phosphate + H(+)</text>
        <dbReference type="Rhea" id="RHEA:16429"/>
        <dbReference type="ChEBI" id="CHEBI:15378"/>
        <dbReference type="ChEBI" id="CHEBI:29986"/>
        <dbReference type="ChEBI" id="CHEBI:30616"/>
        <dbReference type="ChEBI" id="CHEBI:43474"/>
        <dbReference type="ChEBI" id="CHEBI:83898"/>
        <dbReference type="ChEBI" id="CHEBI:83900"/>
        <dbReference type="ChEBI" id="CHEBI:456216"/>
        <dbReference type="EC" id="6.3.2.9"/>
    </reaction>
</comment>
<evidence type="ECO:0000256" key="6">
    <source>
        <dbReference type="ARBA" id="ARBA00015655"/>
    </source>
</evidence>
<keyword evidence="11 17" id="KW-0133">Cell shape</keyword>
<evidence type="ECO:0000256" key="5">
    <source>
        <dbReference type="ARBA" id="ARBA00012212"/>
    </source>
</evidence>
<comment type="pathway">
    <text evidence="3 17 18">Cell wall biogenesis; peptidoglycan biosynthesis.</text>
</comment>
<dbReference type="PANTHER" id="PTHR43692">
    <property type="entry name" value="UDP-N-ACETYLMURAMOYLALANINE--D-GLUTAMATE LIGASE"/>
    <property type="match status" value="1"/>
</dbReference>
<dbReference type="Gene3D" id="3.90.190.20">
    <property type="entry name" value="Mur ligase, C-terminal domain"/>
    <property type="match status" value="1"/>
</dbReference>
<evidence type="ECO:0000256" key="3">
    <source>
        <dbReference type="ARBA" id="ARBA00004752"/>
    </source>
</evidence>
<dbReference type="InterPro" id="IPR004101">
    <property type="entry name" value="Mur_ligase_C"/>
</dbReference>
<evidence type="ECO:0000256" key="1">
    <source>
        <dbReference type="ARBA" id="ARBA00002734"/>
    </source>
</evidence>
<evidence type="ECO:0000259" key="20">
    <source>
        <dbReference type="Pfam" id="PF08245"/>
    </source>
</evidence>
<name>A0ABW3LKA4_9BACI</name>
<dbReference type="Proteomes" id="UP001597040">
    <property type="component" value="Unassembled WGS sequence"/>
</dbReference>
<dbReference type="RefSeq" id="WP_390360706.1">
    <property type="nucleotide sequence ID" value="NZ_JBHTKJ010000012.1"/>
</dbReference>
<evidence type="ECO:0000256" key="16">
    <source>
        <dbReference type="ARBA" id="ARBA00047632"/>
    </source>
</evidence>
<keyword evidence="13 17" id="KW-0961">Cell wall biogenesis/degradation</keyword>
<reference evidence="22" key="1">
    <citation type="journal article" date="2019" name="Int. J. Syst. Evol. Microbiol.">
        <title>The Global Catalogue of Microorganisms (GCM) 10K type strain sequencing project: providing services to taxonomists for standard genome sequencing and annotation.</title>
        <authorList>
            <consortium name="The Broad Institute Genomics Platform"/>
            <consortium name="The Broad Institute Genome Sequencing Center for Infectious Disease"/>
            <person name="Wu L."/>
            <person name="Ma J."/>
        </authorList>
    </citation>
    <scope>NUCLEOTIDE SEQUENCE [LARGE SCALE GENOMIC DNA]</scope>
    <source>
        <strain evidence="22">CCUG 56754</strain>
    </source>
</reference>
<evidence type="ECO:0000313" key="22">
    <source>
        <dbReference type="Proteomes" id="UP001597040"/>
    </source>
</evidence>
<sequence length="450" mass="49425">MRKLTSKFPYSNVLVLGLARSGTAASLVLLQNDKKVRINDMSANEYDENVQTLKSMGAEVIVGSHPLSVLDDIEIVVKNPGISYDNSILVEAKNRSIPIITEVEIAGQLAGDSIIGITGSNGKTTTTTLTTEMLLASNSKVKVAGNIGTVASQVAQELEDKEKLVLELSSFQLLGIESFKPKVAVLLNIYEAHIDYHKTFANYKEAKFNIFSNQTFDDYLVYNSDDHEVVEAVKRAASRLVPFSVTNRLLDGAWADEKSIYFKDEKIIDRSEIVLVGDHNLENILAALSAAKLSGATNAGIRSVLTSFSSVKHRLQFVETINNRLFYNDSKATNILATQKALSSFTQPTILLAGGLDRGNEFEDLLPYLKNVKAMVLFGQTAEKLKKLAEEADIQEVKIAANVEDAVVKAYSLSVTDDVILLSPACASWDQYKTFEERGDMFIQAVHTLM</sequence>
<evidence type="ECO:0000256" key="13">
    <source>
        <dbReference type="ARBA" id="ARBA00023316"/>
    </source>
</evidence>
<dbReference type="EC" id="6.3.2.9" evidence="5 17"/>
<dbReference type="PANTHER" id="PTHR43692:SF1">
    <property type="entry name" value="UDP-N-ACETYLMURAMOYLALANINE--D-GLUTAMATE LIGASE"/>
    <property type="match status" value="1"/>
</dbReference>
<keyword evidence="22" id="KW-1185">Reference proteome</keyword>
<dbReference type="InterPro" id="IPR036615">
    <property type="entry name" value="Mur_ligase_C_dom_sf"/>
</dbReference>
<dbReference type="Pfam" id="PF02875">
    <property type="entry name" value="Mur_ligase_C"/>
    <property type="match status" value="1"/>
</dbReference>
<evidence type="ECO:0000256" key="2">
    <source>
        <dbReference type="ARBA" id="ARBA00004496"/>
    </source>
</evidence>
<evidence type="ECO:0000256" key="9">
    <source>
        <dbReference type="ARBA" id="ARBA00022741"/>
    </source>
</evidence>
<organism evidence="21 22">
    <name type="scientific">Virgibacillus byunsanensis</name>
    <dbReference type="NCBI Taxonomy" id="570945"/>
    <lineage>
        <taxon>Bacteria</taxon>
        <taxon>Bacillati</taxon>
        <taxon>Bacillota</taxon>
        <taxon>Bacilli</taxon>
        <taxon>Bacillales</taxon>
        <taxon>Bacillaceae</taxon>
        <taxon>Virgibacillus</taxon>
    </lineage>
</organism>
<feature type="domain" description="Mur ligase C-terminal" evidence="19">
    <location>
        <begin position="313"/>
        <end position="426"/>
    </location>
</feature>
<dbReference type="SUPFAM" id="SSF53623">
    <property type="entry name" value="MurD-like peptide ligases, catalytic domain"/>
    <property type="match status" value="1"/>
</dbReference>
<keyword evidence="9 17" id="KW-0547">Nucleotide-binding</keyword>
<evidence type="ECO:0000256" key="7">
    <source>
        <dbReference type="ARBA" id="ARBA00022490"/>
    </source>
</evidence>
<evidence type="ECO:0000256" key="17">
    <source>
        <dbReference type="HAMAP-Rule" id="MF_00639"/>
    </source>
</evidence>
<dbReference type="InterPro" id="IPR036565">
    <property type="entry name" value="Mur-like_cat_sf"/>
</dbReference>
<dbReference type="SUPFAM" id="SSF51984">
    <property type="entry name" value="MurCD N-terminal domain"/>
    <property type="match status" value="1"/>
</dbReference>
<keyword evidence="17 18" id="KW-0132">Cell division</keyword>
<protein>
    <recommendedName>
        <fullName evidence="6 17">UDP-N-acetylmuramoylalanine--D-glutamate ligase</fullName>
        <ecNumber evidence="5 17">6.3.2.9</ecNumber>
    </recommendedName>
    <alternativeName>
        <fullName evidence="15 17">D-glutamic acid-adding enzyme</fullName>
    </alternativeName>
    <alternativeName>
        <fullName evidence="14 17">UDP-N-acetylmuramoyl-L-alanyl-D-glutamate synthetase</fullName>
    </alternativeName>
</protein>
<dbReference type="GO" id="GO:0008764">
    <property type="term" value="F:UDP-N-acetylmuramoylalanine-D-glutamate ligase activity"/>
    <property type="evidence" value="ECO:0007669"/>
    <property type="project" value="UniProtKB-EC"/>
</dbReference>
<dbReference type="InterPro" id="IPR005762">
    <property type="entry name" value="MurD"/>
</dbReference>
<accession>A0ABW3LKA4</accession>
<comment type="subcellular location">
    <subcellularLocation>
        <location evidence="2 17 18">Cytoplasm</location>
    </subcellularLocation>
</comment>
<proteinExistence type="inferred from homology"/>
<dbReference type="Gene3D" id="3.40.1190.10">
    <property type="entry name" value="Mur-like, catalytic domain"/>
    <property type="match status" value="1"/>
</dbReference>
<keyword evidence="10 17" id="KW-0067">ATP-binding</keyword>
<feature type="domain" description="Mur ligase central" evidence="20">
    <location>
        <begin position="117"/>
        <end position="291"/>
    </location>
</feature>
<keyword evidence="12 17" id="KW-0573">Peptidoglycan synthesis</keyword>
<evidence type="ECO:0000256" key="14">
    <source>
        <dbReference type="ARBA" id="ARBA00030398"/>
    </source>
</evidence>
<keyword evidence="7 17" id="KW-0963">Cytoplasm</keyword>
<dbReference type="Pfam" id="PF21799">
    <property type="entry name" value="MurD-like_N"/>
    <property type="match status" value="1"/>
</dbReference>
<evidence type="ECO:0000313" key="21">
    <source>
        <dbReference type="EMBL" id="MFD1038077.1"/>
    </source>
</evidence>
<dbReference type="SUPFAM" id="SSF53244">
    <property type="entry name" value="MurD-like peptide ligases, peptide-binding domain"/>
    <property type="match status" value="1"/>
</dbReference>
<evidence type="ECO:0000256" key="8">
    <source>
        <dbReference type="ARBA" id="ARBA00022598"/>
    </source>
</evidence>
<dbReference type="EMBL" id="JBHTKJ010000012">
    <property type="protein sequence ID" value="MFD1038077.1"/>
    <property type="molecule type" value="Genomic_DNA"/>
</dbReference>
<keyword evidence="8 17" id="KW-0436">Ligase</keyword>
<gene>
    <name evidence="17 21" type="primary">murD</name>
    <name evidence="21" type="ORF">ACFQ3N_06595</name>
</gene>
<keyword evidence="17 18" id="KW-0131">Cell cycle</keyword>
<dbReference type="NCBIfam" id="TIGR01087">
    <property type="entry name" value="murD"/>
    <property type="match status" value="1"/>
</dbReference>
<evidence type="ECO:0000256" key="15">
    <source>
        <dbReference type="ARBA" id="ARBA00032324"/>
    </source>
</evidence>
<comment type="caution">
    <text evidence="21">The sequence shown here is derived from an EMBL/GenBank/DDBJ whole genome shotgun (WGS) entry which is preliminary data.</text>
</comment>
<evidence type="ECO:0000256" key="18">
    <source>
        <dbReference type="RuleBase" id="RU003664"/>
    </source>
</evidence>
<comment type="similarity">
    <text evidence="4 17">Belongs to the MurCDEF family.</text>
</comment>
<evidence type="ECO:0000256" key="4">
    <source>
        <dbReference type="ARBA" id="ARBA00010416"/>
    </source>
</evidence>
<dbReference type="Gene3D" id="3.40.50.720">
    <property type="entry name" value="NAD(P)-binding Rossmann-like Domain"/>
    <property type="match status" value="1"/>
</dbReference>
<dbReference type="Pfam" id="PF08245">
    <property type="entry name" value="Mur_ligase_M"/>
    <property type="match status" value="1"/>
</dbReference>
<evidence type="ECO:0000256" key="10">
    <source>
        <dbReference type="ARBA" id="ARBA00022840"/>
    </source>
</evidence>
<feature type="binding site" evidence="17">
    <location>
        <begin position="119"/>
        <end position="125"/>
    </location>
    <ligand>
        <name>ATP</name>
        <dbReference type="ChEBI" id="CHEBI:30616"/>
    </ligand>
</feature>
<evidence type="ECO:0000256" key="11">
    <source>
        <dbReference type="ARBA" id="ARBA00022960"/>
    </source>
</evidence>
<dbReference type="InterPro" id="IPR013221">
    <property type="entry name" value="Mur_ligase_cen"/>
</dbReference>
<dbReference type="HAMAP" id="MF_00639">
    <property type="entry name" value="MurD"/>
    <property type="match status" value="1"/>
</dbReference>
<evidence type="ECO:0000256" key="12">
    <source>
        <dbReference type="ARBA" id="ARBA00022984"/>
    </source>
</evidence>
<evidence type="ECO:0000259" key="19">
    <source>
        <dbReference type="Pfam" id="PF02875"/>
    </source>
</evidence>